<comment type="caution">
    <text evidence="3">The sequence shown here is derived from an EMBL/GenBank/DDBJ whole genome shotgun (WGS) entry which is preliminary data.</text>
</comment>
<name>A0A9P7JRQ9_9AGAM</name>
<feature type="signal peptide" evidence="2">
    <location>
        <begin position="1"/>
        <end position="18"/>
    </location>
</feature>
<evidence type="ECO:0000256" key="1">
    <source>
        <dbReference type="SAM" id="MobiDB-lite"/>
    </source>
</evidence>
<dbReference type="AlphaFoldDB" id="A0A9P7JRQ9"/>
<accession>A0A9P7JRQ9</accession>
<dbReference type="OrthoDB" id="6359816at2759"/>
<keyword evidence="2" id="KW-0732">Signal</keyword>
<protein>
    <submittedName>
        <fullName evidence="3">Uncharacterized protein</fullName>
    </submittedName>
</protein>
<reference evidence="3" key="1">
    <citation type="journal article" date="2020" name="New Phytol.">
        <title>Comparative genomics reveals dynamic genome evolution in host specialist ectomycorrhizal fungi.</title>
        <authorList>
            <person name="Lofgren L.A."/>
            <person name="Nguyen N.H."/>
            <person name="Vilgalys R."/>
            <person name="Ruytinx J."/>
            <person name="Liao H.L."/>
            <person name="Branco S."/>
            <person name="Kuo A."/>
            <person name="LaButti K."/>
            <person name="Lipzen A."/>
            <person name="Andreopoulos W."/>
            <person name="Pangilinan J."/>
            <person name="Riley R."/>
            <person name="Hundley H."/>
            <person name="Na H."/>
            <person name="Barry K."/>
            <person name="Grigoriev I.V."/>
            <person name="Stajich J.E."/>
            <person name="Kennedy P.G."/>
        </authorList>
    </citation>
    <scope>NUCLEOTIDE SEQUENCE</scope>
    <source>
        <strain evidence="3">FC423</strain>
    </source>
</reference>
<dbReference type="RefSeq" id="XP_041290336.1">
    <property type="nucleotide sequence ID" value="XM_041433921.1"/>
</dbReference>
<evidence type="ECO:0000256" key="2">
    <source>
        <dbReference type="SAM" id="SignalP"/>
    </source>
</evidence>
<feature type="region of interest" description="Disordered" evidence="1">
    <location>
        <begin position="68"/>
        <end position="93"/>
    </location>
</feature>
<proteinExistence type="predicted"/>
<sequence>MSNHEALVKALLMKLILGQELVDTKFHIFSSRSTHLLLSRTGSSDATFVDFRGGSEFEDGITLDDYGYGSDSDLEDEEEVKANHTPPNDVTTILKGNVSESEDREDGDLLVVADTMCESDALAGPPQAETLIAPTPIQYKPQVFNYRNILVRDTAFRT</sequence>
<evidence type="ECO:0000313" key="4">
    <source>
        <dbReference type="Proteomes" id="UP000823399"/>
    </source>
</evidence>
<gene>
    <name evidence="3" type="ORF">F5147DRAFT_654944</name>
</gene>
<evidence type="ECO:0000313" key="3">
    <source>
        <dbReference type="EMBL" id="KAG2102869.1"/>
    </source>
</evidence>
<feature type="chain" id="PRO_5040330369" evidence="2">
    <location>
        <begin position="19"/>
        <end position="158"/>
    </location>
</feature>
<dbReference type="Proteomes" id="UP000823399">
    <property type="component" value="Unassembled WGS sequence"/>
</dbReference>
<keyword evidence="4" id="KW-1185">Reference proteome</keyword>
<dbReference type="GeneID" id="64696180"/>
<dbReference type="EMBL" id="JABBWM010000046">
    <property type="protein sequence ID" value="KAG2102869.1"/>
    <property type="molecule type" value="Genomic_DNA"/>
</dbReference>
<organism evidence="3 4">
    <name type="scientific">Suillus discolor</name>
    <dbReference type="NCBI Taxonomy" id="1912936"/>
    <lineage>
        <taxon>Eukaryota</taxon>
        <taxon>Fungi</taxon>
        <taxon>Dikarya</taxon>
        <taxon>Basidiomycota</taxon>
        <taxon>Agaricomycotina</taxon>
        <taxon>Agaricomycetes</taxon>
        <taxon>Agaricomycetidae</taxon>
        <taxon>Boletales</taxon>
        <taxon>Suillineae</taxon>
        <taxon>Suillaceae</taxon>
        <taxon>Suillus</taxon>
    </lineage>
</organism>